<gene>
    <name evidence="1" type="ORF">JOD01_001267</name>
</gene>
<dbReference type="GO" id="GO:0016706">
    <property type="term" value="F:2-oxoglutarate-dependent dioxygenase activity"/>
    <property type="evidence" value="ECO:0007669"/>
    <property type="project" value="UniProtKB-ARBA"/>
</dbReference>
<dbReference type="EMBL" id="JAFBEB010000003">
    <property type="protein sequence ID" value="MBM7589667.1"/>
    <property type="molecule type" value="Genomic_DNA"/>
</dbReference>
<reference evidence="1" key="1">
    <citation type="submission" date="2021-01" db="EMBL/GenBank/DDBJ databases">
        <title>Genomic Encyclopedia of Type Strains, Phase IV (KMG-IV): sequencing the most valuable type-strain genomes for metagenomic binning, comparative biology and taxonomic classification.</title>
        <authorList>
            <person name="Goeker M."/>
        </authorList>
    </citation>
    <scope>NUCLEOTIDE SEQUENCE</scope>
    <source>
        <strain evidence="1">DSM 25523</strain>
    </source>
</reference>
<dbReference type="RefSeq" id="WP_204517390.1">
    <property type="nucleotide sequence ID" value="NZ_BAABIN010000038.1"/>
</dbReference>
<proteinExistence type="predicted"/>
<dbReference type="SUPFAM" id="SSF51197">
    <property type="entry name" value="Clavaminate synthase-like"/>
    <property type="match status" value="1"/>
</dbReference>
<sequence length="269" mass="30880">MTHYQYQLSQEQKNFYDGEGYLVVKGALSASEVLALKSECCKVWSEQVKTGAIVQDPSNPLDSLFARLNYPHQKNPNIIPYMIHPTIMDILEQISGEEMYAITSYYYFKTAGKAGIPNHQDNFLISADPGTCYSVWISIDHTSRENGGLYVIPRTQQFAIQYPTGETSGLYPVLEVPEGYQIVDLTTEPGDAVIFNGNLYHGSYDNISENDWRQVFLTHYVPESVERMSMFNRDLVSRTGERKRRRYYMNDKLPYEKYGTLSKLSEPNR</sequence>
<dbReference type="Gene3D" id="2.60.120.620">
    <property type="entry name" value="q2cbj1_9rhob like domain"/>
    <property type="match status" value="1"/>
</dbReference>
<keyword evidence="2" id="KW-1185">Reference proteome</keyword>
<keyword evidence="1" id="KW-0223">Dioxygenase</keyword>
<dbReference type="GO" id="GO:0005506">
    <property type="term" value="F:iron ion binding"/>
    <property type="evidence" value="ECO:0007669"/>
    <property type="project" value="UniProtKB-ARBA"/>
</dbReference>
<dbReference type="Pfam" id="PF05721">
    <property type="entry name" value="PhyH"/>
    <property type="match status" value="1"/>
</dbReference>
<keyword evidence="1" id="KW-0560">Oxidoreductase</keyword>
<dbReference type="Proteomes" id="UP000717624">
    <property type="component" value="Unassembled WGS sequence"/>
</dbReference>
<protein>
    <submittedName>
        <fullName evidence="1">Ectoine hydroxylase-related dioxygenase (Phytanoyl-CoA dioxygenase family)</fullName>
    </submittedName>
</protein>
<dbReference type="AlphaFoldDB" id="A0A939BRI7"/>
<evidence type="ECO:0000313" key="2">
    <source>
        <dbReference type="Proteomes" id="UP000717624"/>
    </source>
</evidence>
<accession>A0A939BRI7</accession>
<comment type="caution">
    <text evidence="1">The sequence shown here is derived from an EMBL/GenBank/DDBJ whole genome shotgun (WGS) entry which is preliminary data.</text>
</comment>
<dbReference type="PANTHER" id="PTHR20883">
    <property type="entry name" value="PHYTANOYL-COA DIOXYGENASE DOMAIN CONTAINING 1"/>
    <property type="match status" value="1"/>
</dbReference>
<organism evidence="1 2">
    <name type="scientific">Brevibacillus fulvus</name>
    <dbReference type="NCBI Taxonomy" id="1125967"/>
    <lineage>
        <taxon>Bacteria</taxon>
        <taxon>Bacillati</taxon>
        <taxon>Bacillota</taxon>
        <taxon>Bacilli</taxon>
        <taxon>Bacillales</taxon>
        <taxon>Paenibacillaceae</taxon>
        <taxon>Brevibacillus</taxon>
    </lineage>
</organism>
<name>A0A939BRI7_9BACL</name>
<dbReference type="InterPro" id="IPR008775">
    <property type="entry name" value="Phytyl_CoA_dOase-like"/>
</dbReference>
<dbReference type="PANTHER" id="PTHR20883:SF48">
    <property type="entry name" value="ECTOINE DIOXYGENASE"/>
    <property type="match status" value="1"/>
</dbReference>
<evidence type="ECO:0000313" key="1">
    <source>
        <dbReference type="EMBL" id="MBM7589667.1"/>
    </source>
</evidence>